<dbReference type="InterPro" id="IPR001851">
    <property type="entry name" value="ABC_transp_permease"/>
</dbReference>
<dbReference type="CDD" id="cd06582">
    <property type="entry name" value="TM_PBP1_LivH_like"/>
    <property type="match status" value="1"/>
</dbReference>
<feature type="transmembrane region" description="Helical" evidence="9">
    <location>
        <begin position="35"/>
        <end position="55"/>
    </location>
</feature>
<feature type="transmembrane region" description="Helical" evidence="9">
    <location>
        <begin position="201"/>
        <end position="221"/>
    </location>
</feature>
<keyword evidence="4 9" id="KW-0812">Transmembrane</keyword>
<keyword evidence="7 9" id="KW-0472">Membrane</keyword>
<feature type="transmembrane region" description="Helical" evidence="9">
    <location>
        <begin position="6"/>
        <end position="28"/>
    </location>
</feature>
<comment type="subcellular location">
    <subcellularLocation>
        <location evidence="1">Cell membrane</location>
        <topology evidence="1">Multi-pass membrane protein</topology>
    </subcellularLocation>
</comment>
<organism evidence="10">
    <name type="scientific">marine sediment metagenome</name>
    <dbReference type="NCBI Taxonomy" id="412755"/>
    <lineage>
        <taxon>unclassified sequences</taxon>
        <taxon>metagenomes</taxon>
        <taxon>ecological metagenomes</taxon>
    </lineage>
</organism>
<dbReference type="PANTHER" id="PTHR11795">
    <property type="entry name" value="BRANCHED-CHAIN AMINO ACID TRANSPORT SYSTEM PERMEASE PROTEIN LIVH"/>
    <property type="match status" value="1"/>
</dbReference>
<protein>
    <recommendedName>
        <fullName evidence="11">Branched-chain amino acid ABC transporter permease</fullName>
    </recommendedName>
</protein>
<dbReference type="Pfam" id="PF02653">
    <property type="entry name" value="BPD_transp_2"/>
    <property type="match status" value="1"/>
</dbReference>
<comment type="caution">
    <text evidence="10">The sequence shown here is derived from an EMBL/GenBank/DDBJ whole genome shotgun (WGS) entry which is preliminary data.</text>
</comment>
<evidence type="ECO:0000256" key="9">
    <source>
        <dbReference type="SAM" id="Phobius"/>
    </source>
</evidence>
<dbReference type="GO" id="GO:0005886">
    <property type="term" value="C:plasma membrane"/>
    <property type="evidence" value="ECO:0007669"/>
    <property type="project" value="UniProtKB-SubCell"/>
</dbReference>
<dbReference type="GO" id="GO:0022857">
    <property type="term" value="F:transmembrane transporter activity"/>
    <property type="evidence" value="ECO:0007669"/>
    <property type="project" value="InterPro"/>
</dbReference>
<evidence type="ECO:0000313" key="10">
    <source>
        <dbReference type="EMBL" id="GAF82561.1"/>
    </source>
</evidence>
<evidence type="ECO:0000256" key="3">
    <source>
        <dbReference type="ARBA" id="ARBA00022475"/>
    </source>
</evidence>
<reference evidence="10" key="1">
    <citation type="journal article" date="2014" name="Front. Microbiol.">
        <title>High frequency of phylogenetically diverse reductive dehalogenase-homologous genes in deep subseafloor sedimentary metagenomes.</title>
        <authorList>
            <person name="Kawai M."/>
            <person name="Futagami T."/>
            <person name="Toyoda A."/>
            <person name="Takaki Y."/>
            <person name="Nishi S."/>
            <person name="Hori S."/>
            <person name="Arai W."/>
            <person name="Tsubouchi T."/>
            <person name="Morono Y."/>
            <person name="Uchiyama I."/>
            <person name="Ito T."/>
            <person name="Fujiyama A."/>
            <person name="Inagaki F."/>
            <person name="Takami H."/>
        </authorList>
    </citation>
    <scope>NUCLEOTIDE SEQUENCE</scope>
    <source>
        <strain evidence="10">Expedition CK06-06</strain>
    </source>
</reference>
<feature type="transmembrane region" description="Helical" evidence="9">
    <location>
        <begin position="154"/>
        <end position="172"/>
    </location>
</feature>
<accession>X0T5G3</accession>
<sequence length="241" mass="26317">MNWQLLPQFVVTGLLLGGPLALNALGIVLIFKSTYIFNFAQGQMLLLGALTTWWFVVVQEFPLWLAIILALILSAILGFLIERFTLRPLTGQHLLVIILMTLGLSQVLQGLALLLFGSVQRNFPQIFSTIAPYKITTPFIFNGNNITIILKQNLVWSFAIAILGVLLISALFRFTRMGLTMRGTSEDHELAQSIGININRMFGISWALAGIVATTAGILLATSSGLDMSLSVVVLAAFPVV</sequence>
<dbReference type="AlphaFoldDB" id="X0T5G3"/>
<evidence type="ECO:0000256" key="4">
    <source>
        <dbReference type="ARBA" id="ARBA00022692"/>
    </source>
</evidence>
<evidence type="ECO:0008006" key="11">
    <source>
        <dbReference type="Google" id="ProtNLM"/>
    </source>
</evidence>
<gene>
    <name evidence="10" type="ORF">S01H1_16525</name>
</gene>
<name>X0T5G3_9ZZZZ</name>
<dbReference type="EMBL" id="BARS01008698">
    <property type="protein sequence ID" value="GAF82561.1"/>
    <property type="molecule type" value="Genomic_DNA"/>
</dbReference>
<evidence type="ECO:0000256" key="7">
    <source>
        <dbReference type="ARBA" id="ARBA00023136"/>
    </source>
</evidence>
<dbReference type="GO" id="GO:0006865">
    <property type="term" value="P:amino acid transport"/>
    <property type="evidence" value="ECO:0007669"/>
    <property type="project" value="UniProtKB-KW"/>
</dbReference>
<evidence type="ECO:0000256" key="6">
    <source>
        <dbReference type="ARBA" id="ARBA00022989"/>
    </source>
</evidence>
<evidence type="ECO:0000256" key="1">
    <source>
        <dbReference type="ARBA" id="ARBA00004651"/>
    </source>
</evidence>
<keyword evidence="3" id="KW-1003">Cell membrane</keyword>
<proteinExistence type="inferred from homology"/>
<feature type="transmembrane region" description="Helical" evidence="9">
    <location>
        <begin position="61"/>
        <end position="81"/>
    </location>
</feature>
<feature type="non-terminal residue" evidence="10">
    <location>
        <position position="241"/>
    </location>
</feature>
<dbReference type="InterPro" id="IPR052157">
    <property type="entry name" value="BCAA_transport_permease"/>
</dbReference>
<keyword evidence="6 9" id="KW-1133">Transmembrane helix</keyword>
<evidence type="ECO:0000256" key="2">
    <source>
        <dbReference type="ARBA" id="ARBA00022448"/>
    </source>
</evidence>
<evidence type="ECO:0000256" key="5">
    <source>
        <dbReference type="ARBA" id="ARBA00022970"/>
    </source>
</evidence>
<keyword evidence="2" id="KW-0813">Transport</keyword>
<dbReference type="PANTHER" id="PTHR11795:SF451">
    <property type="entry name" value="ABC TRANSPORTER PERMEASE PROTEIN"/>
    <property type="match status" value="1"/>
</dbReference>
<evidence type="ECO:0000256" key="8">
    <source>
        <dbReference type="ARBA" id="ARBA00037998"/>
    </source>
</evidence>
<keyword evidence="5" id="KW-0029">Amino-acid transport</keyword>
<feature type="transmembrane region" description="Helical" evidence="9">
    <location>
        <begin position="93"/>
        <end position="116"/>
    </location>
</feature>
<comment type="similarity">
    <text evidence="8">Belongs to the binding-protein-dependent transport system permease family. LivHM subfamily.</text>
</comment>